<evidence type="ECO:0000256" key="1">
    <source>
        <dbReference type="SAM" id="Phobius"/>
    </source>
</evidence>
<accession>A0ABS1H6Y3</accession>
<sequence length="73" mass="8279">MSKIVPYLLNPFCITVVVVLTIFFGNQALVKYATKSYPLATLYLTVTIACIAFITYLIKEFRLKAKAENIEKD</sequence>
<reference evidence="2 3" key="1">
    <citation type="submission" date="2020-12" db="EMBL/GenBank/DDBJ databases">
        <title>YIM B01967 draft genome.</title>
        <authorList>
            <person name="Yan X."/>
        </authorList>
    </citation>
    <scope>NUCLEOTIDE SEQUENCE [LARGE SCALE GENOMIC DNA]</scope>
    <source>
        <strain evidence="2 3">YIM B01967</strain>
    </source>
</reference>
<dbReference type="EMBL" id="JAEOAH010000011">
    <property type="protein sequence ID" value="MBK3495167.1"/>
    <property type="molecule type" value="Genomic_DNA"/>
</dbReference>
<comment type="caution">
    <text evidence="2">The sequence shown here is derived from an EMBL/GenBank/DDBJ whole genome shotgun (WGS) entry which is preliminary data.</text>
</comment>
<feature type="transmembrane region" description="Helical" evidence="1">
    <location>
        <begin position="37"/>
        <end position="58"/>
    </location>
</feature>
<keyword evidence="3" id="KW-1185">Reference proteome</keyword>
<dbReference type="RefSeq" id="WP_200748935.1">
    <property type="nucleotide sequence ID" value="NZ_JAEOAH010000011.1"/>
</dbReference>
<evidence type="ECO:0000313" key="3">
    <source>
        <dbReference type="Proteomes" id="UP000618943"/>
    </source>
</evidence>
<organism evidence="2 3">
    <name type="scientific">Viridibacillus soli</name>
    <dbReference type="NCBI Taxonomy" id="2798301"/>
    <lineage>
        <taxon>Bacteria</taxon>
        <taxon>Bacillati</taxon>
        <taxon>Bacillota</taxon>
        <taxon>Bacilli</taxon>
        <taxon>Bacillales</taxon>
        <taxon>Caryophanaceae</taxon>
        <taxon>Viridibacillus</taxon>
    </lineage>
</organism>
<protein>
    <submittedName>
        <fullName evidence="2">Uncharacterized protein</fullName>
    </submittedName>
</protein>
<keyword evidence="1" id="KW-0472">Membrane</keyword>
<evidence type="ECO:0000313" key="2">
    <source>
        <dbReference type="EMBL" id="MBK3495167.1"/>
    </source>
</evidence>
<gene>
    <name evidence="2" type="ORF">JFL43_09925</name>
</gene>
<proteinExistence type="predicted"/>
<keyword evidence="1" id="KW-0812">Transmembrane</keyword>
<feature type="transmembrane region" description="Helical" evidence="1">
    <location>
        <begin position="7"/>
        <end position="25"/>
    </location>
</feature>
<keyword evidence="1" id="KW-1133">Transmembrane helix</keyword>
<name>A0ABS1H6Y3_9BACL</name>
<dbReference type="Proteomes" id="UP000618943">
    <property type="component" value="Unassembled WGS sequence"/>
</dbReference>